<keyword evidence="4 5" id="KW-0067">ATP-binding</keyword>
<keyword evidence="2 5" id="KW-0378">Hydrolase</keyword>
<evidence type="ECO:0000259" key="6">
    <source>
        <dbReference type="PROSITE" id="PS51198"/>
    </source>
</evidence>
<dbReference type="InterPro" id="IPR027417">
    <property type="entry name" value="P-loop_NTPase"/>
</dbReference>
<evidence type="ECO:0000256" key="5">
    <source>
        <dbReference type="PROSITE-ProRule" id="PRU00560"/>
    </source>
</evidence>
<gene>
    <name evidence="7" type="primary">recB</name>
    <name evidence="7" type="ORF">FEAC_20000</name>
</gene>
<keyword evidence="1 5" id="KW-0547">Nucleotide-binding</keyword>
<reference evidence="7 8" key="1">
    <citation type="submission" date="2015-01" db="EMBL/GenBank/DDBJ databases">
        <title>Draft genome of the acidophilic iron oxidizer Ferrimicrobium acidiphilum strain T23.</title>
        <authorList>
            <person name="Poehlein A."/>
            <person name="Eisen S."/>
            <person name="Schloemann M."/>
            <person name="Johnson B.D."/>
            <person name="Daniel R."/>
            <person name="Muehling M."/>
        </authorList>
    </citation>
    <scope>NUCLEOTIDE SEQUENCE [LARGE SCALE GENOMIC DNA]</scope>
    <source>
        <strain evidence="7 8">T23</strain>
    </source>
</reference>
<comment type="caution">
    <text evidence="7">The sequence shown here is derived from an EMBL/GenBank/DDBJ whole genome shotgun (WGS) entry which is preliminary data.</text>
</comment>
<dbReference type="GO" id="GO:0043138">
    <property type="term" value="F:3'-5' DNA helicase activity"/>
    <property type="evidence" value="ECO:0007669"/>
    <property type="project" value="TreeGrafter"/>
</dbReference>
<dbReference type="GO" id="GO:0003677">
    <property type="term" value="F:DNA binding"/>
    <property type="evidence" value="ECO:0007669"/>
    <property type="project" value="InterPro"/>
</dbReference>
<evidence type="ECO:0000256" key="1">
    <source>
        <dbReference type="ARBA" id="ARBA00022741"/>
    </source>
</evidence>
<dbReference type="GeneID" id="78373109"/>
<dbReference type="OrthoDB" id="5240387at2"/>
<accession>A0A0D8FSM0</accession>
<evidence type="ECO:0000256" key="4">
    <source>
        <dbReference type="ARBA" id="ARBA00022840"/>
    </source>
</evidence>
<dbReference type="GO" id="GO:0000725">
    <property type="term" value="P:recombinational repair"/>
    <property type="evidence" value="ECO:0007669"/>
    <property type="project" value="TreeGrafter"/>
</dbReference>
<dbReference type="PROSITE" id="PS51198">
    <property type="entry name" value="UVRD_HELICASE_ATP_BIND"/>
    <property type="match status" value="1"/>
</dbReference>
<dbReference type="eggNOG" id="COG1074">
    <property type="taxonomic scope" value="Bacteria"/>
</dbReference>
<dbReference type="EMBL" id="JXUW01000019">
    <property type="protein sequence ID" value="KJE76265.1"/>
    <property type="molecule type" value="Genomic_DNA"/>
</dbReference>
<dbReference type="InterPro" id="IPR000212">
    <property type="entry name" value="DNA_helicase_UvrD/REP"/>
</dbReference>
<dbReference type="Pfam" id="PF00580">
    <property type="entry name" value="UvrD-helicase"/>
    <property type="match status" value="1"/>
</dbReference>
<proteinExistence type="predicted"/>
<evidence type="ECO:0000313" key="7">
    <source>
        <dbReference type="EMBL" id="KJE76265.1"/>
    </source>
</evidence>
<organism evidence="7 8">
    <name type="scientific">Ferrimicrobium acidiphilum DSM 19497</name>
    <dbReference type="NCBI Taxonomy" id="1121877"/>
    <lineage>
        <taxon>Bacteria</taxon>
        <taxon>Bacillati</taxon>
        <taxon>Actinomycetota</taxon>
        <taxon>Acidimicrobiia</taxon>
        <taxon>Acidimicrobiales</taxon>
        <taxon>Acidimicrobiaceae</taxon>
        <taxon>Ferrimicrobium</taxon>
    </lineage>
</organism>
<feature type="binding site" evidence="5">
    <location>
        <begin position="35"/>
        <end position="42"/>
    </location>
    <ligand>
        <name>ATP</name>
        <dbReference type="ChEBI" id="CHEBI:30616"/>
    </ligand>
</feature>
<dbReference type="SUPFAM" id="SSF52540">
    <property type="entry name" value="P-loop containing nucleoside triphosphate hydrolases"/>
    <property type="match status" value="1"/>
</dbReference>
<evidence type="ECO:0000313" key="8">
    <source>
        <dbReference type="Proteomes" id="UP000032336"/>
    </source>
</evidence>
<dbReference type="AlphaFoldDB" id="A0A0D8FSM0"/>
<dbReference type="InterPro" id="IPR014016">
    <property type="entry name" value="UvrD-like_ATP-bd"/>
</dbReference>
<feature type="domain" description="UvrD-like helicase ATP-binding" evidence="6">
    <location>
        <begin position="14"/>
        <end position="295"/>
    </location>
</feature>
<dbReference type="Proteomes" id="UP000032336">
    <property type="component" value="Unassembled WGS sequence"/>
</dbReference>
<name>A0A0D8FSM0_9ACTN</name>
<dbReference type="EC" id="3.1.11.5" evidence="7"/>
<dbReference type="GO" id="GO:0008854">
    <property type="term" value="F:exodeoxyribonuclease V activity"/>
    <property type="evidence" value="ECO:0007669"/>
    <property type="project" value="UniProtKB-EC"/>
</dbReference>
<evidence type="ECO:0000256" key="3">
    <source>
        <dbReference type="ARBA" id="ARBA00022806"/>
    </source>
</evidence>
<evidence type="ECO:0000256" key="2">
    <source>
        <dbReference type="ARBA" id="ARBA00022801"/>
    </source>
</evidence>
<dbReference type="PANTHER" id="PTHR11070">
    <property type="entry name" value="UVRD / RECB / PCRA DNA HELICASE FAMILY MEMBER"/>
    <property type="match status" value="1"/>
</dbReference>
<dbReference type="Gene3D" id="3.40.50.300">
    <property type="entry name" value="P-loop containing nucleotide triphosphate hydrolases"/>
    <property type="match status" value="1"/>
</dbReference>
<keyword evidence="3 5" id="KW-0347">Helicase</keyword>
<protein>
    <submittedName>
        <fullName evidence="7">RecBCD enzyme subunit RecB</fullName>
        <ecNumber evidence="7">3.1.11.5</ecNumber>
    </submittedName>
</protein>
<dbReference type="RefSeq" id="WP_035391453.1">
    <property type="nucleotide sequence ID" value="NZ_JQKF01000046.1"/>
</dbReference>
<dbReference type="PANTHER" id="PTHR11070:SF2">
    <property type="entry name" value="ATP-DEPENDENT DNA HELICASE SRS2"/>
    <property type="match status" value="1"/>
</dbReference>
<sequence>MHGNSCGQSHGITLTNEQSTVIRVASTARTLIATAKAGTGKTSTVASLICGESQAATRVLALSFSRNGLKEIVSALSQRHDLKLKMVTPSAFLGNSLRVQTFDSMLFGGIRELVPDFNKYRLAGPTEQYSLLVAVGGEEMIRRGGEAGLWSDEQAQHRLIHILDLLARSQALSRIYQEFMTPYINAMEAKALADHIILPAVWSRLVVGQATRVAELLCRCFDLIIVDEFQDCSERDLSPLIALSRLPQGPRLVGLGDPGQAVMTFRGAVGNPAAFFRRSGVVFEERALTLNLRSTPELVTGANSLQQASGMGSLPARTPKDCPSGPEPLVTVWLCEQQLMDALLCALMYCKRASYNVSIVGRLPVEFVRFWERVERGNTAGGIERAPTDVSVTVLVPTNRIAREVEKGLQLRGIDAIHVKPQENPYESETVMAVESWFEFGGEPVAQLRALLTKQKIRWVAGMDKISEREVRFCFKVLMYNLGTLGVTQSRREVSSRLVKVIQDIARYPKLTACGREYLEGSRYLVQQFSNTDSRTPVIDSVADLQGVLLLSGKATSRGSTRDLWILDLLRTWGAEVLSGKVAAFIRDRRENWQPKELELSTSVVQIKTPESSKGDSVDVVIAYHGERIPRPEHVDRCAASSNGDVAAGSQSYVAETRARRAYAMLCLSGLPRFHEVPLEGWQYQDFT</sequence>
<dbReference type="GO" id="GO:0005524">
    <property type="term" value="F:ATP binding"/>
    <property type="evidence" value="ECO:0007669"/>
    <property type="project" value="UniProtKB-UniRule"/>
</dbReference>
<keyword evidence="8" id="KW-1185">Reference proteome</keyword>
<dbReference type="STRING" id="1121877.FEAC_20000"/>